<keyword evidence="4" id="KW-1185">Reference proteome</keyword>
<dbReference type="WBParaSite" id="SBAD_0000266401-mRNA-1">
    <property type="protein sequence ID" value="SBAD_0000266401-mRNA-1"/>
    <property type="gene ID" value="SBAD_0000266401"/>
</dbReference>
<evidence type="ECO:0000256" key="1">
    <source>
        <dbReference type="SAM" id="Coils"/>
    </source>
</evidence>
<gene>
    <name evidence="3" type="ORF">SBAD_LOCUS2540</name>
</gene>
<evidence type="ECO:0000313" key="3">
    <source>
        <dbReference type="EMBL" id="VDO98004.1"/>
    </source>
</evidence>
<reference evidence="5" key="1">
    <citation type="submission" date="2016-06" db="UniProtKB">
        <authorList>
            <consortium name="WormBaseParasite"/>
        </authorList>
    </citation>
    <scope>IDENTIFICATION</scope>
</reference>
<dbReference type="EMBL" id="UZAM01007275">
    <property type="protein sequence ID" value="VDO98004.1"/>
    <property type="molecule type" value="Genomic_DNA"/>
</dbReference>
<keyword evidence="1" id="KW-0175">Coiled coil</keyword>
<dbReference type="AlphaFoldDB" id="A0A183IFZ6"/>
<dbReference type="Proteomes" id="UP000270296">
    <property type="component" value="Unassembled WGS sequence"/>
</dbReference>
<name>A0A183IFZ6_9BILA</name>
<accession>A0A183IFZ6</accession>
<evidence type="ECO:0000256" key="2">
    <source>
        <dbReference type="SAM" id="MobiDB-lite"/>
    </source>
</evidence>
<sequence>MNDNKVTIELTGGTRNESSRDYEEEEKISRVTLPMQGNAETNKRPTTPAVNQRRSTEDLVHAPELQTRSNEKQTKIFNELSSRLNAVENEKWKLLRSLDSCHLGLDEVKMRLEILDRELRKKAGIFEHRVAVNNWSKQMQELRNEQRYSIQRIESHALKSSHAIAEMETSSARIAGDLEVEKQANAQLRTTYNRMVVENTRLKQMLMSMSEKCEKTELLLEDLLEAAKRLLQKSLEDEEGWQQEKTMLLEKLERYDAECKELTKNNHQLLSFKAKACTKLREAKALLSNAPSS</sequence>
<reference evidence="3 4" key="2">
    <citation type="submission" date="2018-11" db="EMBL/GenBank/DDBJ databases">
        <authorList>
            <consortium name="Pathogen Informatics"/>
        </authorList>
    </citation>
    <scope>NUCLEOTIDE SEQUENCE [LARGE SCALE GENOMIC DNA]</scope>
</reference>
<evidence type="ECO:0000313" key="5">
    <source>
        <dbReference type="WBParaSite" id="SBAD_0000266401-mRNA-1"/>
    </source>
</evidence>
<feature type="region of interest" description="Disordered" evidence="2">
    <location>
        <begin position="1"/>
        <end position="57"/>
    </location>
</feature>
<evidence type="ECO:0000313" key="4">
    <source>
        <dbReference type="Proteomes" id="UP000270296"/>
    </source>
</evidence>
<organism evidence="5">
    <name type="scientific">Soboliphyme baturini</name>
    <dbReference type="NCBI Taxonomy" id="241478"/>
    <lineage>
        <taxon>Eukaryota</taxon>
        <taxon>Metazoa</taxon>
        <taxon>Ecdysozoa</taxon>
        <taxon>Nematoda</taxon>
        <taxon>Enoplea</taxon>
        <taxon>Dorylaimia</taxon>
        <taxon>Dioctophymatida</taxon>
        <taxon>Dioctophymatoidea</taxon>
        <taxon>Soboliphymatidae</taxon>
        <taxon>Soboliphyme</taxon>
    </lineage>
</organism>
<feature type="compositionally biased region" description="Polar residues" evidence="2">
    <location>
        <begin position="38"/>
        <end position="53"/>
    </location>
</feature>
<proteinExistence type="predicted"/>
<protein>
    <submittedName>
        <fullName evidence="5">Protein of centriole 5</fullName>
    </submittedName>
</protein>
<feature type="coiled-coil region" evidence="1">
    <location>
        <begin position="206"/>
        <end position="265"/>
    </location>
</feature>